<feature type="transmembrane region" description="Helical" evidence="12">
    <location>
        <begin position="111"/>
        <end position="128"/>
    </location>
</feature>
<keyword evidence="6" id="KW-0479">Metal-binding</keyword>
<feature type="domain" description="Peptidase M50" evidence="13">
    <location>
        <begin position="29"/>
        <end position="99"/>
    </location>
</feature>
<feature type="transmembrane region" description="Helical" evidence="12">
    <location>
        <begin position="79"/>
        <end position="99"/>
    </location>
</feature>
<evidence type="ECO:0000256" key="6">
    <source>
        <dbReference type="ARBA" id="ARBA00022723"/>
    </source>
</evidence>
<dbReference type="Pfam" id="PF02163">
    <property type="entry name" value="Peptidase_M50"/>
    <property type="match status" value="1"/>
</dbReference>
<evidence type="ECO:0000256" key="7">
    <source>
        <dbReference type="ARBA" id="ARBA00022801"/>
    </source>
</evidence>
<protein>
    <submittedName>
        <fullName evidence="15">Peptidase M50</fullName>
    </submittedName>
</protein>
<dbReference type="GO" id="GO:0046872">
    <property type="term" value="F:metal ion binding"/>
    <property type="evidence" value="ECO:0007669"/>
    <property type="project" value="UniProtKB-KW"/>
</dbReference>
<dbReference type="PANTHER" id="PTHR39188:SF3">
    <property type="entry name" value="STAGE IV SPORULATION PROTEIN FB"/>
    <property type="match status" value="1"/>
</dbReference>
<dbReference type="PANTHER" id="PTHR39188">
    <property type="entry name" value="MEMBRANE-ASSOCIATED ZINC METALLOPROTEASE M50B"/>
    <property type="match status" value="1"/>
</dbReference>
<keyword evidence="4" id="KW-0645">Protease</keyword>
<dbReference type="EMBL" id="CP071250">
    <property type="protein sequence ID" value="UUF08162.1"/>
    <property type="molecule type" value="Genomic_DNA"/>
</dbReference>
<gene>
    <name evidence="14" type="ORF">J0J69_05305</name>
    <name evidence="15" type="ORF">J0J70_11280</name>
</gene>
<feature type="transmembrane region" description="Helical" evidence="12">
    <location>
        <begin position="155"/>
        <end position="174"/>
    </location>
</feature>
<evidence type="ECO:0000256" key="12">
    <source>
        <dbReference type="SAM" id="Phobius"/>
    </source>
</evidence>
<evidence type="ECO:0000256" key="11">
    <source>
        <dbReference type="ARBA" id="ARBA00023136"/>
    </source>
</evidence>
<dbReference type="AlphaFoldDB" id="A0A9Q9CP69"/>
<dbReference type="GO" id="GO:0006508">
    <property type="term" value="P:proteolysis"/>
    <property type="evidence" value="ECO:0007669"/>
    <property type="project" value="UniProtKB-KW"/>
</dbReference>
<keyword evidence="7" id="KW-0378">Hydrolase</keyword>
<reference evidence="15 16" key="1">
    <citation type="submission" date="2021-03" db="EMBL/GenBank/DDBJ databases">
        <title>Comparative Genomics and Metabolomics in the genus Turicibacter.</title>
        <authorList>
            <person name="Maki J."/>
            <person name="Looft T."/>
        </authorList>
    </citation>
    <scope>NUCLEOTIDE SEQUENCE</scope>
    <source>
        <strain evidence="15">ISU324</strain>
        <strain evidence="14 16">MMM721</strain>
    </source>
</reference>
<evidence type="ECO:0000313" key="14">
    <source>
        <dbReference type="EMBL" id="UUF06934.1"/>
    </source>
</evidence>
<evidence type="ECO:0000313" key="17">
    <source>
        <dbReference type="Proteomes" id="UP001058072"/>
    </source>
</evidence>
<evidence type="ECO:0000256" key="4">
    <source>
        <dbReference type="ARBA" id="ARBA00022670"/>
    </source>
</evidence>
<comment type="cofactor">
    <cofactor evidence="1">
        <name>Zn(2+)</name>
        <dbReference type="ChEBI" id="CHEBI:29105"/>
    </cofactor>
</comment>
<evidence type="ECO:0000256" key="10">
    <source>
        <dbReference type="ARBA" id="ARBA00023049"/>
    </source>
</evidence>
<organism evidence="15 17">
    <name type="scientific">Turicibacter bilis</name>
    <dbReference type="NCBI Taxonomy" id="2735723"/>
    <lineage>
        <taxon>Bacteria</taxon>
        <taxon>Bacillati</taxon>
        <taxon>Bacillota</taxon>
        <taxon>Erysipelotrichia</taxon>
        <taxon>Erysipelotrichales</taxon>
        <taxon>Turicibacteraceae</taxon>
        <taxon>Turicibacter</taxon>
    </lineage>
</organism>
<accession>A0A9Q9CP69</accession>
<dbReference type="GO" id="GO:0008237">
    <property type="term" value="F:metallopeptidase activity"/>
    <property type="evidence" value="ECO:0007669"/>
    <property type="project" value="UniProtKB-KW"/>
</dbReference>
<keyword evidence="8" id="KW-0862">Zinc</keyword>
<evidence type="ECO:0000256" key="9">
    <source>
        <dbReference type="ARBA" id="ARBA00022989"/>
    </source>
</evidence>
<evidence type="ECO:0000256" key="3">
    <source>
        <dbReference type="ARBA" id="ARBA00007931"/>
    </source>
</evidence>
<comment type="subcellular location">
    <subcellularLocation>
        <location evidence="2">Membrane</location>
        <topology evidence="2">Multi-pass membrane protein</topology>
    </subcellularLocation>
</comment>
<keyword evidence="10" id="KW-0482">Metalloprotease</keyword>
<feature type="transmembrane region" description="Helical" evidence="12">
    <location>
        <begin position="12"/>
        <end position="37"/>
    </location>
</feature>
<sequence length="272" mass="32429">MRKNRLKFDYSFYAMTLLAIILGYLNEYFIFALTIIVHECGHLMMAFFYKWELEELKFFAFGGIMEFKGELNKSNIEDFIVSSGGVLFNFVTLIILILMREKMSAFVNMTLYDYAIWAQLFVIIFNLIPLPPLDGSRLINAILCCFFPYKTVLHIIRWLNIGLITIFIAITILYDIRQLFIIVSFLTYSTLRYNKHIYFLFQRFLLQKKMYINVDLPRKIVKVRNDSLEDNIYRGYLNLFQVKNRLHDEIKWLKLKYEENPSLIVDAQIKTD</sequence>
<keyword evidence="9 12" id="KW-1133">Transmembrane helix</keyword>
<dbReference type="Proteomes" id="UP001058072">
    <property type="component" value="Chromosome"/>
</dbReference>
<evidence type="ECO:0000256" key="5">
    <source>
        <dbReference type="ARBA" id="ARBA00022692"/>
    </source>
</evidence>
<name>A0A9Q9CP69_9FIRM</name>
<evidence type="ECO:0000256" key="8">
    <source>
        <dbReference type="ARBA" id="ARBA00022833"/>
    </source>
</evidence>
<keyword evidence="5 12" id="KW-0812">Transmembrane</keyword>
<comment type="similarity">
    <text evidence="3">Belongs to the peptidase M50B family.</text>
</comment>
<keyword evidence="11 12" id="KW-0472">Membrane</keyword>
<proteinExistence type="inferred from homology"/>
<dbReference type="RefSeq" id="WP_212724786.1">
    <property type="nucleotide sequence ID" value="NZ_CP071249.1"/>
</dbReference>
<evidence type="ECO:0000313" key="15">
    <source>
        <dbReference type="EMBL" id="UUF08162.1"/>
    </source>
</evidence>
<evidence type="ECO:0000259" key="13">
    <source>
        <dbReference type="Pfam" id="PF02163"/>
    </source>
</evidence>
<evidence type="ECO:0000256" key="1">
    <source>
        <dbReference type="ARBA" id="ARBA00001947"/>
    </source>
</evidence>
<keyword evidence="16" id="KW-1185">Reference proteome</keyword>
<evidence type="ECO:0000256" key="2">
    <source>
        <dbReference type="ARBA" id="ARBA00004141"/>
    </source>
</evidence>
<dbReference type="InterPro" id="IPR008915">
    <property type="entry name" value="Peptidase_M50"/>
</dbReference>
<dbReference type="GO" id="GO:0016020">
    <property type="term" value="C:membrane"/>
    <property type="evidence" value="ECO:0007669"/>
    <property type="project" value="UniProtKB-SubCell"/>
</dbReference>
<evidence type="ECO:0000313" key="16">
    <source>
        <dbReference type="Proteomes" id="UP001058016"/>
    </source>
</evidence>
<dbReference type="Proteomes" id="UP001058016">
    <property type="component" value="Chromosome"/>
</dbReference>
<dbReference type="EMBL" id="CP071249">
    <property type="protein sequence ID" value="UUF06934.1"/>
    <property type="molecule type" value="Genomic_DNA"/>
</dbReference>